<dbReference type="Proteomes" id="UP001499987">
    <property type="component" value="Unassembled WGS sequence"/>
</dbReference>
<evidence type="ECO:0000313" key="3">
    <source>
        <dbReference type="Proteomes" id="UP001499987"/>
    </source>
</evidence>
<protein>
    <submittedName>
        <fullName evidence="2">Uncharacterized protein</fullName>
    </submittedName>
</protein>
<proteinExistence type="predicted"/>
<dbReference type="EMBL" id="BAAALD010000085">
    <property type="protein sequence ID" value="GAA1112337.1"/>
    <property type="molecule type" value="Genomic_DNA"/>
</dbReference>
<gene>
    <name evidence="2" type="ORF">GCM10009663_61740</name>
</gene>
<accession>A0ABN1U1I6</accession>
<comment type="caution">
    <text evidence="2">The sequence shown here is derived from an EMBL/GenBank/DDBJ whole genome shotgun (WGS) entry which is preliminary data.</text>
</comment>
<name>A0ABN1U1I6_9ACTN</name>
<evidence type="ECO:0000313" key="2">
    <source>
        <dbReference type="EMBL" id="GAA1112337.1"/>
    </source>
</evidence>
<sequence>MTAFGPDSAAPEGSWTIRTISAQSSQVPAGDPAYGDAGTATSVPPTGIRCRPAARLRNVEHNTAVNDGRTPSADSLAVPAKHRWQRNFYS</sequence>
<keyword evidence="3" id="KW-1185">Reference proteome</keyword>
<feature type="region of interest" description="Disordered" evidence="1">
    <location>
        <begin position="22"/>
        <end position="47"/>
    </location>
</feature>
<reference evidence="2 3" key="1">
    <citation type="journal article" date="2019" name="Int. J. Syst. Evol. Microbiol.">
        <title>The Global Catalogue of Microorganisms (GCM) 10K type strain sequencing project: providing services to taxonomists for standard genome sequencing and annotation.</title>
        <authorList>
            <consortium name="The Broad Institute Genomics Platform"/>
            <consortium name="The Broad Institute Genome Sequencing Center for Infectious Disease"/>
            <person name="Wu L."/>
            <person name="Ma J."/>
        </authorList>
    </citation>
    <scope>NUCLEOTIDE SEQUENCE [LARGE SCALE GENOMIC DNA]</scope>
    <source>
        <strain evidence="2 3">JCM 13002</strain>
    </source>
</reference>
<evidence type="ECO:0000256" key="1">
    <source>
        <dbReference type="SAM" id="MobiDB-lite"/>
    </source>
</evidence>
<organism evidence="2 3">
    <name type="scientific">Kitasatospora arboriphila</name>
    <dbReference type="NCBI Taxonomy" id="258052"/>
    <lineage>
        <taxon>Bacteria</taxon>
        <taxon>Bacillati</taxon>
        <taxon>Actinomycetota</taxon>
        <taxon>Actinomycetes</taxon>
        <taxon>Kitasatosporales</taxon>
        <taxon>Streptomycetaceae</taxon>
        <taxon>Kitasatospora</taxon>
    </lineage>
</organism>